<evidence type="ECO:0000313" key="2">
    <source>
        <dbReference type="EMBL" id="MDU0355998.1"/>
    </source>
</evidence>
<dbReference type="Gene3D" id="3.40.50.2000">
    <property type="entry name" value="Glycogen Phosphorylase B"/>
    <property type="match status" value="1"/>
</dbReference>
<gene>
    <name evidence="2" type="ORF">RS130_20755</name>
</gene>
<accession>A0ABU3T159</accession>
<dbReference type="GO" id="GO:0016757">
    <property type="term" value="F:glycosyltransferase activity"/>
    <property type="evidence" value="ECO:0007669"/>
    <property type="project" value="UniProtKB-KW"/>
</dbReference>
<reference evidence="2 3" key="1">
    <citation type="submission" date="2023-10" db="EMBL/GenBank/DDBJ databases">
        <title>Glaciecola aquimarina strain GGW-M5 nov., isolated from a coastal seawater.</title>
        <authorList>
            <person name="Bayburt H."/>
            <person name="Kim J.M."/>
            <person name="Choi B.J."/>
            <person name="Jeon C.O."/>
        </authorList>
    </citation>
    <scope>NUCLEOTIDE SEQUENCE [LARGE SCALE GENOMIC DNA]</scope>
    <source>
        <strain evidence="2 3">KCTC 32108</strain>
    </source>
</reference>
<sequence length="98" mass="10815">MKAADLYVLSSRFEGSPNAIVEAMSVNTPVIAYDCPHGPKEILKNGTVAPLVEYLNVDALAKAMMLVLKENKPVDYSQDVARFNSANSAQEYRRLLLE</sequence>
<dbReference type="InterPro" id="IPR001296">
    <property type="entry name" value="Glyco_trans_1"/>
</dbReference>
<dbReference type="SUPFAM" id="SSF53756">
    <property type="entry name" value="UDP-Glycosyltransferase/glycogen phosphorylase"/>
    <property type="match status" value="1"/>
</dbReference>
<keyword evidence="3" id="KW-1185">Reference proteome</keyword>
<evidence type="ECO:0000313" key="3">
    <source>
        <dbReference type="Proteomes" id="UP001247805"/>
    </source>
</evidence>
<feature type="domain" description="Glycosyl transferase family 1" evidence="1">
    <location>
        <begin position="1"/>
        <end position="72"/>
    </location>
</feature>
<dbReference type="Proteomes" id="UP001247805">
    <property type="component" value="Unassembled WGS sequence"/>
</dbReference>
<organism evidence="2 3">
    <name type="scientific">Paraglaciecola aquimarina</name>
    <dbReference type="NCBI Taxonomy" id="1235557"/>
    <lineage>
        <taxon>Bacteria</taxon>
        <taxon>Pseudomonadati</taxon>
        <taxon>Pseudomonadota</taxon>
        <taxon>Gammaproteobacteria</taxon>
        <taxon>Alteromonadales</taxon>
        <taxon>Alteromonadaceae</taxon>
        <taxon>Paraglaciecola</taxon>
    </lineage>
</organism>
<keyword evidence="2" id="KW-0328">Glycosyltransferase</keyword>
<comment type="caution">
    <text evidence="2">The sequence shown here is derived from an EMBL/GenBank/DDBJ whole genome shotgun (WGS) entry which is preliminary data.</text>
</comment>
<keyword evidence="2" id="KW-0808">Transferase</keyword>
<name>A0ABU3T159_9ALTE</name>
<evidence type="ECO:0000259" key="1">
    <source>
        <dbReference type="Pfam" id="PF00534"/>
    </source>
</evidence>
<dbReference type="EMBL" id="JAWDIO010000002">
    <property type="protein sequence ID" value="MDU0355998.1"/>
    <property type="molecule type" value="Genomic_DNA"/>
</dbReference>
<dbReference type="EC" id="2.4.-.-" evidence="2"/>
<protein>
    <submittedName>
        <fullName evidence="2">Glycosyltransferase</fullName>
        <ecNumber evidence="2">2.4.-.-</ecNumber>
    </submittedName>
</protein>
<dbReference type="PANTHER" id="PTHR12526">
    <property type="entry name" value="GLYCOSYLTRANSFERASE"/>
    <property type="match status" value="1"/>
</dbReference>
<proteinExistence type="predicted"/>
<dbReference type="Pfam" id="PF00534">
    <property type="entry name" value="Glycos_transf_1"/>
    <property type="match status" value="1"/>
</dbReference>
<dbReference type="RefSeq" id="WP_316027508.1">
    <property type="nucleotide sequence ID" value="NZ_JAWDIO010000002.1"/>
</dbReference>